<dbReference type="RefSeq" id="XP_013272475.1">
    <property type="nucleotide sequence ID" value="XM_013417021.1"/>
</dbReference>
<dbReference type="VEuPathDB" id="FungiDB:Z518_06211"/>
<organism evidence="1 2">
    <name type="scientific">Rhinocladiella mackenziei CBS 650.93</name>
    <dbReference type="NCBI Taxonomy" id="1442369"/>
    <lineage>
        <taxon>Eukaryota</taxon>
        <taxon>Fungi</taxon>
        <taxon>Dikarya</taxon>
        <taxon>Ascomycota</taxon>
        <taxon>Pezizomycotina</taxon>
        <taxon>Eurotiomycetes</taxon>
        <taxon>Chaetothyriomycetidae</taxon>
        <taxon>Chaetothyriales</taxon>
        <taxon>Herpotrichiellaceae</taxon>
        <taxon>Rhinocladiella</taxon>
    </lineage>
</organism>
<evidence type="ECO:0008006" key="3">
    <source>
        <dbReference type="Google" id="ProtNLM"/>
    </source>
</evidence>
<sequence>MPPITLYDAAVVPVIRALRNLSHILKKGETYANDKGIPHSELLEASIAPDMKPLTFQVQIASDSAKFLAVRVAGVNNMPMEDNEKTFEELQTRITATINFLEAVKKEDFDGKEDNEIMVRDIKFTGLSYVTSFALPNFYFHAVTAYDILRMKGVDIGKKDYLRGANEWGKMERE</sequence>
<dbReference type="Pfam" id="PF09351">
    <property type="entry name" value="DUF1993"/>
    <property type="match status" value="1"/>
</dbReference>
<dbReference type="GeneID" id="25294282"/>
<dbReference type="EMBL" id="KN847478">
    <property type="protein sequence ID" value="KIX05339.1"/>
    <property type="molecule type" value="Genomic_DNA"/>
</dbReference>
<dbReference type="STRING" id="1442369.A0A0D2IHT2"/>
<reference evidence="1 2" key="1">
    <citation type="submission" date="2015-01" db="EMBL/GenBank/DDBJ databases">
        <title>The Genome Sequence of Rhinocladiella mackenzie CBS 650.93.</title>
        <authorList>
            <consortium name="The Broad Institute Genomics Platform"/>
            <person name="Cuomo C."/>
            <person name="de Hoog S."/>
            <person name="Gorbushina A."/>
            <person name="Stielow B."/>
            <person name="Teixiera M."/>
            <person name="Abouelleil A."/>
            <person name="Chapman S.B."/>
            <person name="Priest M."/>
            <person name="Young S.K."/>
            <person name="Wortman J."/>
            <person name="Nusbaum C."/>
            <person name="Birren B."/>
        </authorList>
    </citation>
    <scope>NUCLEOTIDE SEQUENCE [LARGE SCALE GENOMIC DNA]</scope>
    <source>
        <strain evidence="1 2">CBS 650.93</strain>
    </source>
</reference>
<dbReference type="PANTHER" id="PTHR36922:SF1">
    <property type="entry name" value="DUF1993 DOMAIN-CONTAINING PROTEIN"/>
    <property type="match status" value="1"/>
</dbReference>
<dbReference type="InterPro" id="IPR018531">
    <property type="entry name" value="DUF1993"/>
</dbReference>
<protein>
    <recommendedName>
        <fullName evidence="3">DUF1993 domain-containing protein</fullName>
    </recommendedName>
</protein>
<dbReference type="PANTHER" id="PTHR36922">
    <property type="entry name" value="BLL2446 PROTEIN"/>
    <property type="match status" value="1"/>
</dbReference>
<dbReference type="OrthoDB" id="3724345at2759"/>
<name>A0A0D2IHT2_9EURO</name>
<evidence type="ECO:0000313" key="2">
    <source>
        <dbReference type="Proteomes" id="UP000053617"/>
    </source>
</evidence>
<dbReference type="Proteomes" id="UP000053617">
    <property type="component" value="Unassembled WGS sequence"/>
</dbReference>
<accession>A0A0D2IHT2</accession>
<dbReference type="AlphaFoldDB" id="A0A0D2IHT2"/>
<gene>
    <name evidence="1" type="ORF">Z518_06211</name>
</gene>
<dbReference type="InterPro" id="IPR034660">
    <property type="entry name" value="DinB/YfiT-like"/>
</dbReference>
<dbReference type="Gene3D" id="1.20.120.450">
    <property type="entry name" value="dinb family like domain"/>
    <property type="match status" value="1"/>
</dbReference>
<dbReference type="HOGENOM" id="CLU_090929_1_0_1"/>
<evidence type="ECO:0000313" key="1">
    <source>
        <dbReference type="EMBL" id="KIX05339.1"/>
    </source>
</evidence>
<dbReference type="SUPFAM" id="SSF109854">
    <property type="entry name" value="DinB/YfiT-like putative metalloenzymes"/>
    <property type="match status" value="1"/>
</dbReference>
<proteinExistence type="predicted"/>
<keyword evidence="2" id="KW-1185">Reference proteome</keyword>